<feature type="transmembrane region" description="Helical" evidence="1">
    <location>
        <begin position="67"/>
        <end position="86"/>
    </location>
</feature>
<organism evidence="2 3">
    <name type="scientific">Candidatus Yanofskybacteria bacterium RIFCSPHIGHO2_02_FULL_38_22b</name>
    <dbReference type="NCBI Taxonomy" id="1802673"/>
    <lineage>
        <taxon>Bacteria</taxon>
        <taxon>Candidatus Yanofskyibacteriota</taxon>
    </lineage>
</organism>
<reference evidence="2 3" key="1">
    <citation type="journal article" date="2016" name="Nat. Commun.">
        <title>Thousands of microbial genomes shed light on interconnected biogeochemical processes in an aquifer system.</title>
        <authorList>
            <person name="Anantharaman K."/>
            <person name="Brown C.T."/>
            <person name="Hug L.A."/>
            <person name="Sharon I."/>
            <person name="Castelle C.J."/>
            <person name="Probst A.J."/>
            <person name="Thomas B.C."/>
            <person name="Singh A."/>
            <person name="Wilkins M.J."/>
            <person name="Karaoz U."/>
            <person name="Brodie E.L."/>
            <person name="Williams K.H."/>
            <person name="Hubbard S.S."/>
            <person name="Banfield J.F."/>
        </authorList>
    </citation>
    <scope>NUCLEOTIDE SEQUENCE [LARGE SCALE GENOMIC DNA]</scope>
</reference>
<comment type="caution">
    <text evidence="2">The sequence shown here is derived from an EMBL/GenBank/DDBJ whole genome shotgun (WGS) entry which is preliminary data.</text>
</comment>
<dbReference type="Pfam" id="PF20334">
    <property type="entry name" value="DUF6629"/>
    <property type="match status" value="1"/>
</dbReference>
<keyword evidence="1" id="KW-0472">Membrane</keyword>
<evidence type="ECO:0000313" key="3">
    <source>
        <dbReference type="Proteomes" id="UP000176834"/>
    </source>
</evidence>
<feature type="transmembrane region" description="Helical" evidence="1">
    <location>
        <begin position="98"/>
        <end position="118"/>
    </location>
</feature>
<feature type="transmembrane region" description="Helical" evidence="1">
    <location>
        <begin position="138"/>
        <end position="157"/>
    </location>
</feature>
<accession>A0A1F8F446</accession>
<feature type="transmembrane region" description="Helical" evidence="1">
    <location>
        <begin position="6"/>
        <end position="23"/>
    </location>
</feature>
<feature type="transmembrane region" description="Helical" evidence="1">
    <location>
        <begin position="162"/>
        <end position="180"/>
    </location>
</feature>
<name>A0A1F8F446_9BACT</name>
<feature type="transmembrane region" description="Helical" evidence="1">
    <location>
        <begin position="186"/>
        <end position="206"/>
    </location>
</feature>
<keyword evidence="1" id="KW-0812">Transmembrane</keyword>
<gene>
    <name evidence="2" type="ORF">A3B86_01305</name>
</gene>
<dbReference type="AlphaFoldDB" id="A0A1F8F446"/>
<feature type="transmembrane region" description="Helical" evidence="1">
    <location>
        <begin position="35"/>
        <end position="55"/>
    </location>
</feature>
<dbReference type="InterPro" id="IPR046737">
    <property type="entry name" value="DUF6629"/>
</dbReference>
<keyword evidence="1" id="KW-1133">Transmembrane helix</keyword>
<dbReference type="EMBL" id="MGJN01000007">
    <property type="protein sequence ID" value="OGN07370.1"/>
    <property type="molecule type" value="Genomic_DNA"/>
</dbReference>
<evidence type="ECO:0000256" key="1">
    <source>
        <dbReference type="SAM" id="Phobius"/>
    </source>
</evidence>
<dbReference type="Proteomes" id="UP000176834">
    <property type="component" value="Unassembled WGS sequence"/>
</dbReference>
<protein>
    <submittedName>
        <fullName evidence="2">Uncharacterized protein</fullName>
    </submittedName>
</protein>
<evidence type="ECO:0000313" key="2">
    <source>
        <dbReference type="EMBL" id="OGN07370.1"/>
    </source>
</evidence>
<proteinExistence type="predicted"/>
<sequence length="212" mass="24109">MCFSASASFIAGSALSAVGVVTLKKAKRKAEIPFAMIPLLFGIQQITEGFVWLSFRLDTSWFNTIMTYTYSLFSHVLWPIFVPISVGLLETVSWRKKVLLLFKFMGIAVGLYLLYFLVKFSITSRVINESIVYNSPHFYIILVLIFYFAATCISSLFSSHKIINIFGITALLSAAVAYRFYALSFISVWCFFAAILSVIVLIYFYYYNKHGK</sequence>